<dbReference type="InterPro" id="IPR005011">
    <property type="entry name" value="SNU66/SART1"/>
</dbReference>
<feature type="compositionally biased region" description="Basic residues" evidence="1">
    <location>
        <begin position="199"/>
        <end position="211"/>
    </location>
</feature>
<dbReference type="KEGG" id="nta:107826671"/>
<feature type="region of interest" description="Disordered" evidence="1">
    <location>
        <begin position="100"/>
        <end position="121"/>
    </location>
</feature>
<dbReference type="OrthoDB" id="5583at2759"/>
<dbReference type="RefSeq" id="XP_016509167.1">
    <property type="nucleotide sequence ID" value="XM_016653681.1"/>
</dbReference>
<evidence type="ECO:0000313" key="3">
    <source>
        <dbReference type="RefSeq" id="XP_016509162.1"/>
    </source>
</evidence>
<dbReference type="GeneID" id="107826671"/>
<dbReference type="Pfam" id="PF03343">
    <property type="entry name" value="SART-1"/>
    <property type="match status" value="2"/>
</dbReference>
<dbReference type="AlphaFoldDB" id="A0A1S4D740"/>
<sequence length="229" mass="26409">MDLVDAVVFDDDNNEELRKYYERARNLALKRQEGLAKTFPESIASLIATRRPNNLTPDDNPSCVSEENKQVVFTETGEFVSGLHQFDELDEQKHVDVLPNPSIEEEEPSVKEEETGITPDETIREVPIGKGLSVALKRLRERGTLKEDIERGGRNTDKKKSKLGGDQEEGEKVIHIERTDEYGRILTEKEQFRLLSHQFHGKGPGKKKQEKRMRQYQQELEIKKMNNSY</sequence>
<keyword evidence="2" id="KW-1185">Reference proteome</keyword>
<accession>A0A1S4D740</accession>
<dbReference type="RefSeq" id="XP_016509168.1">
    <property type="nucleotide sequence ID" value="XM_016653682.1"/>
</dbReference>
<dbReference type="GO" id="GO:0000398">
    <property type="term" value="P:mRNA splicing, via spliceosome"/>
    <property type="evidence" value="ECO:0007669"/>
    <property type="project" value="InterPro"/>
</dbReference>
<dbReference type="RefSeq" id="XP_016509164.1">
    <property type="nucleotide sequence ID" value="XM_016653678.1"/>
</dbReference>
<name>A0A1S4D740_TOBAC</name>
<gene>
    <name evidence="3 4 5 6 7 8 9" type="primary">LOC107826671</name>
</gene>
<dbReference type="RefSeq" id="XP_016509165.1">
    <property type="nucleotide sequence ID" value="XM_016653679.1"/>
</dbReference>
<evidence type="ECO:0000313" key="8">
    <source>
        <dbReference type="RefSeq" id="XP_016509168.1"/>
    </source>
</evidence>
<evidence type="ECO:0000313" key="7">
    <source>
        <dbReference type="RefSeq" id="XP_016509167.1"/>
    </source>
</evidence>
<dbReference type="STRING" id="4097.A0A1S4D740"/>
<evidence type="ECO:0000313" key="2">
    <source>
        <dbReference type="Proteomes" id="UP000790787"/>
    </source>
</evidence>
<evidence type="ECO:0000313" key="6">
    <source>
        <dbReference type="RefSeq" id="XP_016509165.1"/>
    </source>
</evidence>
<dbReference type="PANTHER" id="PTHR14152">
    <property type="entry name" value="SQUAMOUS CELL CARCINOMA ANTIGEN RECOGNISED BY CYTOTOXIC T LYMPHOCYTES"/>
    <property type="match status" value="1"/>
</dbReference>
<evidence type="ECO:0000313" key="5">
    <source>
        <dbReference type="RefSeq" id="XP_016509164.1"/>
    </source>
</evidence>
<feature type="region of interest" description="Disordered" evidence="1">
    <location>
        <begin position="146"/>
        <end position="172"/>
    </location>
</feature>
<dbReference type="PaxDb" id="4097-A0A1S4D740"/>
<evidence type="ECO:0000313" key="4">
    <source>
        <dbReference type="RefSeq" id="XP_016509163.1"/>
    </source>
</evidence>
<reference key="1">
    <citation type="journal article" date="2014" name="Nat. Commun.">
        <title>The tobacco genome sequence and its comparison with those of tomato and potato.</title>
        <authorList>
            <person name="Sierro N."/>
            <person name="Battey J.N."/>
            <person name="Ouadi S."/>
            <person name="Bakaher N."/>
            <person name="Bovet L."/>
            <person name="Willig A."/>
            <person name="Goepfert S."/>
            <person name="Peitsch M.C."/>
            <person name="Ivanov N.V."/>
        </authorList>
    </citation>
    <scope>NUCLEOTIDE SEQUENCE [LARGE SCALE GENOMIC DNA]</scope>
    <source>
        <strain>cv. TN90</strain>
    </source>
</reference>
<organism evidence="4">
    <name type="scientific">Nicotiana tabacum</name>
    <name type="common">Common tobacco</name>
    <dbReference type="NCBI Taxonomy" id="4097"/>
    <lineage>
        <taxon>Eukaryota</taxon>
        <taxon>Viridiplantae</taxon>
        <taxon>Streptophyta</taxon>
        <taxon>Embryophyta</taxon>
        <taxon>Tracheophyta</taxon>
        <taxon>Spermatophyta</taxon>
        <taxon>Magnoliopsida</taxon>
        <taxon>eudicotyledons</taxon>
        <taxon>Gunneridae</taxon>
        <taxon>Pentapetalae</taxon>
        <taxon>asterids</taxon>
        <taxon>lamiids</taxon>
        <taxon>Solanales</taxon>
        <taxon>Solanaceae</taxon>
        <taxon>Nicotianoideae</taxon>
        <taxon>Nicotianeae</taxon>
        <taxon>Nicotiana</taxon>
    </lineage>
</organism>
<proteinExistence type="predicted"/>
<feature type="compositionally biased region" description="Basic and acidic residues" evidence="1">
    <location>
        <begin position="146"/>
        <end position="158"/>
    </location>
</feature>
<dbReference type="RefSeq" id="XP_016509169.1">
    <property type="nucleotide sequence ID" value="XM_016653683.1"/>
</dbReference>
<dbReference type="RefSeq" id="XP_016509163.1">
    <property type="nucleotide sequence ID" value="XM_016653677.1"/>
</dbReference>
<feature type="compositionally biased region" description="Basic and acidic residues" evidence="1">
    <location>
        <begin position="220"/>
        <end position="229"/>
    </location>
</feature>
<dbReference type="PANTHER" id="PTHR14152:SF6">
    <property type="entry name" value="IGE AUTOANTIGEN"/>
    <property type="match status" value="1"/>
</dbReference>
<reference evidence="3 4" key="2">
    <citation type="submission" date="2025-04" db="UniProtKB">
        <authorList>
            <consortium name="RefSeq"/>
        </authorList>
    </citation>
    <scope>IDENTIFICATION</scope>
</reference>
<dbReference type="RefSeq" id="XP_016509162.1">
    <property type="nucleotide sequence ID" value="XM_016653676.1"/>
</dbReference>
<evidence type="ECO:0000313" key="9">
    <source>
        <dbReference type="RefSeq" id="XP_016509169.1"/>
    </source>
</evidence>
<dbReference type="Proteomes" id="UP000790787">
    <property type="component" value="Chromosome 7"/>
</dbReference>
<dbReference type="OMA" id="WMEVIDN"/>
<feature type="region of interest" description="Disordered" evidence="1">
    <location>
        <begin position="197"/>
        <end position="229"/>
    </location>
</feature>
<dbReference type="SMR" id="A0A1S4D740"/>
<protein>
    <submittedName>
        <fullName evidence="3 4">SART-1 family protein DOT2-like</fullName>
    </submittedName>
</protein>
<evidence type="ECO:0000256" key="1">
    <source>
        <dbReference type="SAM" id="MobiDB-lite"/>
    </source>
</evidence>